<evidence type="ECO:0000256" key="9">
    <source>
        <dbReference type="ARBA" id="ARBA00022722"/>
    </source>
</evidence>
<dbReference type="RefSeq" id="WP_377927100.1">
    <property type="nucleotide sequence ID" value="NZ_JBHUEM010000004.1"/>
</dbReference>
<dbReference type="Pfam" id="PF01351">
    <property type="entry name" value="RNase_HII"/>
    <property type="match status" value="1"/>
</dbReference>
<evidence type="ECO:0000259" key="16">
    <source>
        <dbReference type="PROSITE" id="PS51975"/>
    </source>
</evidence>
<evidence type="ECO:0000256" key="2">
    <source>
        <dbReference type="ARBA" id="ARBA00001946"/>
    </source>
</evidence>
<keyword evidence="13 14" id="KW-0460">Magnesium</keyword>
<protein>
    <recommendedName>
        <fullName evidence="7 14">Ribonuclease HIII</fullName>
        <shortName evidence="14">RNase HIII</shortName>
        <ecNumber evidence="6 14">3.1.26.4</ecNumber>
    </recommendedName>
</protein>
<dbReference type="InterPro" id="IPR012337">
    <property type="entry name" value="RNaseH-like_sf"/>
</dbReference>
<dbReference type="HAMAP" id="MF_00053">
    <property type="entry name" value="RNase_HIII"/>
    <property type="match status" value="1"/>
</dbReference>
<comment type="function">
    <text evidence="3 14">Endonuclease that specifically degrades the RNA of RNA-DNA hybrids.</text>
</comment>
<evidence type="ECO:0000313" key="17">
    <source>
        <dbReference type="EMBL" id="MFD1735962.1"/>
    </source>
</evidence>
<keyword evidence="8 14" id="KW-0963">Cytoplasm</keyword>
<dbReference type="Pfam" id="PF11858">
    <property type="entry name" value="DUF3378"/>
    <property type="match status" value="1"/>
</dbReference>
<evidence type="ECO:0000256" key="13">
    <source>
        <dbReference type="ARBA" id="ARBA00022842"/>
    </source>
</evidence>
<accession>A0ABW4LL91</accession>
<keyword evidence="12 14" id="KW-0378">Hydrolase</keyword>
<sequence>MSTKVILVNSTIMDKIKAQYKGYLLEKIPPGGLYTAKLPNCVVTAYKSGKVMFQGAGANLEAARWESVSTESVSKQASSPKVRNDRYAVPENIKDMAIIGSDEVGTGDYFGPITVVAAFVEPSKMELLKELGVKDSKNLHDSQIVKIAKDIIKVVPYSLLVLQNEKYNELQKKGMTQGKMKALLHNKAISNVLNKLAPKKPDGILIDQFAEPDVYFRHIKNEKHMIKDHVYFSTKAEGVHLSVAAASIIARYSFVKEFDKLSVLTGVELQKGAGPGVDRIAARIMSEQGEEIFNSIAKLHFANTEKARKLIR</sequence>
<dbReference type="InterPro" id="IPR024567">
    <property type="entry name" value="RNase_HII/HIII_dom"/>
</dbReference>
<evidence type="ECO:0000256" key="5">
    <source>
        <dbReference type="ARBA" id="ARBA00008378"/>
    </source>
</evidence>
<dbReference type="EMBL" id="JBHUEM010000004">
    <property type="protein sequence ID" value="MFD1735962.1"/>
    <property type="molecule type" value="Genomic_DNA"/>
</dbReference>
<dbReference type="CDD" id="cd06590">
    <property type="entry name" value="RNase_HII_bacteria_HIII_like"/>
    <property type="match status" value="1"/>
</dbReference>
<dbReference type="NCBIfam" id="TIGR00716">
    <property type="entry name" value="rnhC"/>
    <property type="match status" value="1"/>
</dbReference>
<dbReference type="SUPFAM" id="SSF53098">
    <property type="entry name" value="Ribonuclease H-like"/>
    <property type="match status" value="1"/>
</dbReference>
<dbReference type="InterPro" id="IPR024568">
    <property type="entry name" value="RNase_HIII_N"/>
</dbReference>
<gene>
    <name evidence="14 17" type="primary">rnhC</name>
    <name evidence="17" type="ORF">ACFSCX_05225</name>
</gene>
<evidence type="ECO:0000256" key="15">
    <source>
        <dbReference type="PROSITE-ProRule" id="PRU01319"/>
    </source>
</evidence>
<reference evidence="18" key="1">
    <citation type="journal article" date="2019" name="Int. J. Syst. Evol. Microbiol.">
        <title>The Global Catalogue of Microorganisms (GCM) 10K type strain sequencing project: providing services to taxonomists for standard genome sequencing and annotation.</title>
        <authorList>
            <consortium name="The Broad Institute Genomics Platform"/>
            <consortium name="The Broad Institute Genome Sequencing Center for Infectious Disease"/>
            <person name="Wu L."/>
            <person name="Ma J."/>
        </authorList>
    </citation>
    <scope>NUCLEOTIDE SEQUENCE [LARGE SCALE GENOMIC DNA]</scope>
    <source>
        <strain evidence="18">CCUG 49339</strain>
    </source>
</reference>
<evidence type="ECO:0000256" key="14">
    <source>
        <dbReference type="HAMAP-Rule" id="MF_00053"/>
    </source>
</evidence>
<proteinExistence type="inferred from homology"/>
<evidence type="ECO:0000256" key="1">
    <source>
        <dbReference type="ARBA" id="ARBA00000077"/>
    </source>
</evidence>
<evidence type="ECO:0000256" key="6">
    <source>
        <dbReference type="ARBA" id="ARBA00012180"/>
    </source>
</evidence>
<feature type="binding site" evidence="14 15">
    <location>
        <position position="102"/>
    </location>
    <ligand>
        <name>a divalent metal cation</name>
        <dbReference type="ChEBI" id="CHEBI:60240"/>
    </ligand>
</feature>
<dbReference type="InterPro" id="IPR012295">
    <property type="entry name" value="TBP_dom_sf"/>
</dbReference>
<feature type="binding site" evidence="14 15">
    <location>
        <position position="103"/>
    </location>
    <ligand>
        <name>a divalent metal cation</name>
        <dbReference type="ChEBI" id="CHEBI:60240"/>
    </ligand>
</feature>
<comment type="catalytic activity">
    <reaction evidence="1 14 15">
        <text>Endonucleolytic cleavage to 5'-phosphomonoester.</text>
        <dbReference type="EC" id="3.1.26.4"/>
    </reaction>
</comment>
<evidence type="ECO:0000256" key="7">
    <source>
        <dbReference type="ARBA" id="ARBA00021407"/>
    </source>
</evidence>
<evidence type="ECO:0000256" key="3">
    <source>
        <dbReference type="ARBA" id="ARBA00004065"/>
    </source>
</evidence>
<comment type="cofactor">
    <cofactor evidence="2">
        <name>Mg(2+)</name>
        <dbReference type="ChEBI" id="CHEBI:18420"/>
    </cofactor>
</comment>
<organism evidence="17 18">
    <name type="scientific">Bacillus salitolerans</name>
    <dbReference type="NCBI Taxonomy" id="1437434"/>
    <lineage>
        <taxon>Bacteria</taxon>
        <taxon>Bacillati</taxon>
        <taxon>Bacillota</taxon>
        <taxon>Bacilli</taxon>
        <taxon>Bacillales</taxon>
        <taxon>Bacillaceae</taxon>
        <taxon>Bacillus</taxon>
    </lineage>
</organism>
<keyword evidence="10 14" id="KW-0479">Metal-binding</keyword>
<name>A0ABW4LL91_9BACI</name>
<dbReference type="PIRSF" id="PIRSF037748">
    <property type="entry name" value="RnhC"/>
    <property type="match status" value="1"/>
</dbReference>
<evidence type="ECO:0000256" key="8">
    <source>
        <dbReference type="ARBA" id="ARBA00022490"/>
    </source>
</evidence>
<dbReference type="InterPro" id="IPR001352">
    <property type="entry name" value="RNase_HII/HIII"/>
</dbReference>
<feature type="domain" description="RNase H type-2" evidence="16">
    <location>
        <begin position="96"/>
        <end position="312"/>
    </location>
</feature>
<dbReference type="PROSITE" id="PS51975">
    <property type="entry name" value="RNASE_H_2"/>
    <property type="match status" value="1"/>
</dbReference>
<keyword evidence="18" id="KW-1185">Reference proteome</keyword>
<dbReference type="EC" id="3.1.26.4" evidence="6 14"/>
<evidence type="ECO:0000256" key="11">
    <source>
        <dbReference type="ARBA" id="ARBA00022759"/>
    </source>
</evidence>
<dbReference type="Gene3D" id="3.30.420.10">
    <property type="entry name" value="Ribonuclease H-like superfamily/Ribonuclease H"/>
    <property type="match status" value="1"/>
</dbReference>
<dbReference type="Proteomes" id="UP001597214">
    <property type="component" value="Unassembled WGS sequence"/>
</dbReference>
<dbReference type="PANTHER" id="PTHR10954:SF23">
    <property type="entry name" value="RIBONUCLEASE"/>
    <property type="match status" value="1"/>
</dbReference>
<comment type="subcellular location">
    <subcellularLocation>
        <location evidence="4 14">Cytoplasm</location>
    </subcellularLocation>
</comment>
<keyword evidence="11 14" id="KW-0255">Endonuclease</keyword>
<evidence type="ECO:0000313" key="18">
    <source>
        <dbReference type="Proteomes" id="UP001597214"/>
    </source>
</evidence>
<feature type="binding site" evidence="14 15">
    <location>
        <position position="207"/>
    </location>
    <ligand>
        <name>a divalent metal cation</name>
        <dbReference type="ChEBI" id="CHEBI:60240"/>
    </ligand>
</feature>
<dbReference type="InterPro" id="IPR004641">
    <property type="entry name" value="RNase_HIII"/>
</dbReference>
<dbReference type="CDD" id="cd14796">
    <property type="entry name" value="RNAse_HIII_N"/>
    <property type="match status" value="1"/>
</dbReference>
<evidence type="ECO:0000256" key="10">
    <source>
        <dbReference type="ARBA" id="ARBA00022723"/>
    </source>
</evidence>
<evidence type="ECO:0000256" key="12">
    <source>
        <dbReference type="ARBA" id="ARBA00022801"/>
    </source>
</evidence>
<evidence type="ECO:0000256" key="4">
    <source>
        <dbReference type="ARBA" id="ARBA00004496"/>
    </source>
</evidence>
<comment type="cofactor">
    <cofactor evidence="14 15">
        <name>Mn(2+)</name>
        <dbReference type="ChEBI" id="CHEBI:29035"/>
    </cofactor>
    <cofactor evidence="14 15">
        <name>Mg(2+)</name>
        <dbReference type="ChEBI" id="CHEBI:18420"/>
    </cofactor>
    <text evidence="14 15">Manganese or magnesium. Binds 1 divalent metal ion per monomer in the absence of substrate. May bind a second metal ion after substrate binding.</text>
</comment>
<dbReference type="InterPro" id="IPR036397">
    <property type="entry name" value="RNaseH_sf"/>
</dbReference>
<comment type="caution">
    <text evidence="17">The sequence shown here is derived from an EMBL/GenBank/DDBJ whole genome shotgun (WGS) entry which is preliminary data.</text>
</comment>
<comment type="similarity">
    <text evidence="5 14">Belongs to the RNase HII family. RnhC subfamily.</text>
</comment>
<dbReference type="PANTHER" id="PTHR10954">
    <property type="entry name" value="RIBONUCLEASE H2 SUBUNIT A"/>
    <property type="match status" value="1"/>
</dbReference>
<dbReference type="Gene3D" id="3.30.310.10">
    <property type="entry name" value="TATA-Binding Protein"/>
    <property type="match status" value="1"/>
</dbReference>
<keyword evidence="9 14" id="KW-0540">Nuclease</keyword>